<name>A0ABU8GIV8_9ACTN</name>
<feature type="region of interest" description="Disordered" evidence="1">
    <location>
        <begin position="1"/>
        <end position="33"/>
    </location>
</feature>
<accession>A0ABU8GIV8</accession>
<dbReference type="RefSeq" id="WP_336537836.1">
    <property type="nucleotide sequence ID" value="NZ_JBBAYL010000035.1"/>
</dbReference>
<dbReference type="Proteomes" id="UP001365781">
    <property type="component" value="Unassembled WGS sequence"/>
</dbReference>
<dbReference type="Gene3D" id="1.10.357.10">
    <property type="entry name" value="Tetracycline Repressor, domain 2"/>
    <property type="match status" value="1"/>
</dbReference>
<evidence type="ECO:0000313" key="3">
    <source>
        <dbReference type="Proteomes" id="UP001365781"/>
    </source>
</evidence>
<keyword evidence="3" id="KW-1185">Reference proteome</keyword>
<proteinExistence type="predicted"/>
<evidence type="ECO:0000256" key="1">
    <source>
        <dbReference type="SAM" id="MobiDB-lite"/>
    </source>
</evidence>
<organism evidence="2 3">
    <name type="scientific">Streptomyces brasiliscabiei</name>
    <dbReference type="NCBI Taxonomy" id="2736302"/>
    <lineage>
        <taxon>Bacteria</taxon>
        <taxon>Bacillati</taxon>
        <taxon>Actinomycetota</taxon>
        <taxon>Actinomycetes</taxon>
        <taxon>Kitasatosporales</taxon>
        <taxon>Streptomycetaceae</taxon>
        <taxon>Streptomyces</taxon>
    </lineage>
</organism>
<dbReference type="EMBL" id="JBBAYM010000021">
    <property type="protein sequence ID" value="MEI5613143.1"/>
    <property type="molecule type" value="Genomic_DNA"/>
</dbReference>
<comment type="caution">
    <text evidence="2">The sequence shown here is derived from an EMBL/GenBank/DDBJ whole genome shotgun (WGS) entry which is preliminary data.</text>
</comment>
<reference evidence="2 3" key="1">
    <citation type="submission" date="2024-03" db="EMBL/GenBank/DDBJ databases">
        <title>First Report of Pectobacterium brasiliscabiei causing potato scab in china.</title>
        <authorList>
            <person name="Handique U."/>
        </authorList>
    </citation>
    <scope>NUCLEOTIDE SEQUENCE [LARGE SCALE GENOMIC DNA]</scope>
    <source>
        <strain evidence="2 3">ZRIMU1503</strain>
    </source>
</reference>
<evidence type="ECO:0000313" key="2">
    <source>
        <dbReference type="EMBL" id="MEI5613143.1"/>
    </source>
</evidence>
<sequence>MLERNPQLRAVANSRPAETTQEGARIFDAGRGSDPDAFGPRMVAAAMAFLVGGISALPGGRLS</sequence>
<protein>
    <submittedName>
        <fullName evidence="2">Uncharacterized protein</fullName>
    </submittedName>
</protein>
<gene>
    <name evidence="2" type="ORF">WB403_28760</name>
</gene>